<organism evidence="3 4">
    <name type="scientific">Plastoroseomonas arctica</name>
    <dbReference type="NCBI Taxonomy" id="1509237"/>
    <lineage>
        <taxon>Bacteria</taxon>
        <taxon>Pseudomonadati</taxon>
        <taxon>Pseudomonadota</taxon>
        <taxon>Alphaproteobacteria</taxon>
        <taxon>Acetobacterales</taxon>
        <taxon>Acetobacteraceae</taxon>
        <taxon>Plastoroseomonas</taxon>
    </lineage>
</organism>
<dbReference type="EMBL" id="JAAEDH010000001">
    <property type="protein sequence ID" value="MBR0653865.1"/>
    <property type="molecule type" value="Genomic_DNA"/>
</dbReference>
<proteinExistence type="inferred from homology"/>
<dbReference type="PANTHER" id="PTHR42928:SF5">
    <property type="entry name" value="BLR1237 PROTEIN"/>
    <property type="match status" value="1"/>
</dbReference>
<feature type="chain" id="PRO_5041965170" evidence="2">
    <location>
        <begin position="23"/>
        <end position="323"/>
    </location>
</feature>
<dbReference type="Proteomes" id="UP001196068">
    <property type="component" value="Unassembled WGS sequence"/>
</dbReference>
<dbReference type="CDD" id="cd07012">
    <property type="entry name" value="PBP2_Bug_TTT"/>
    <property type="match status" value="1"/>
</dbReference>
<gene>
    <name evidence="3" type="ORF">GXW79_02115</name>
</gene>
<sequence length="323" mass="33573">MMIKRRALALAALPLLARPAFAQSAWPARPIRLIVPWPPGQATDLVGRTMAQVLTERLGQPVVPENKAGAGGSIGTDTVAKAAPDGYTLLAASIGPISLGPLINRAPYDVERDFAPIATFSGSPYVLITKPDFAAANARDFVALVKASPGRFTYASSGVGGAQHVLAALFAARAGYEALHIPFQGSGPALAALLGGQVDFAVETLAACGGLMREGRLRGLGVTTARGTTLAPDLPPLGAAAGVENYDYTGWIGMMAPAATPAPILERLARELEAASAQPEMRARLALIGVEPSPRGPAAFRTMLAEQRAVFEPVLRQLGIRAE</sequence>
<feature type="signal peptide" evidence="2">
    <location>
        <begin position="1"/>
        <end position="22"/>
    </location>
</feature>
<evidence type="ECO:0000313" key="3">
    <source>
        <dbReference type="EMBL" id="MBR0653865.1"/>
    </source>
</evidence>
<dbReference type="InterPro" id="IPR005064">
    <property type="entry name" value="BUG"/>
</dbReference>
<evidence type="ECO:0000256" key="1">
    <source>
        <dbReference type="ARBA" id="ARBA00006987"/>
    </source>
</evidence>
<keyword evidence="4" id="KW-1185">Reference proteome</keyword>
<comment type="caution">
    <text evidence="3">The sequence shown here is derived from an EMBL/GenBank/DDBJ whole genome shotgun (WGS) entry which is preliminary data.</text>
</comment>
<comment type="similarity">
    <text evidence="1">Belongs to the UPF0065 (bug) family.</text>
</comment>
<protein>
    <submittedName>
        <fullName evidence="3">Tripartite tricarboxylate transporter substrate binding protein</fullName>
    </submittedName>
</protein>
<dbReference type="Gene3D" id="3.40.190.10">
    <property type="entry name" value="Periplasmic binding protein-like II"/>
    <property type="match status" value="1"/>
</dbReference>
<dbReference type="Gene3D" id="3.40.190.150">
    <property type="entry name" value="Bordetella uptake gene, domain 1"/>
    <property type="match status" value="1"/>
</dbReference>
<keyword evidence="2" id="KW-0732">Signal</keyword>
<dbReference type="PANTHER" id="PTHR42928">
    <property type="entry name" value="TRICARBOXYLATE-BINDING PROTEIN"/>
    <property type="match status" value="1"/>
</dbReference>
<dbReference type="AlphaFoldDB" id="A0AAF1KHV3"/>
<evidence type="ECO:0000313" key="4">
    <source>
        <dbReference type="Proteomes" id="UP001196068"/>
    </source>
</evidence>
<dbReference type="RefSeq" id="WP_211872544.1">
    <property type="nucleotide sequence ID" value="NZ_JAAEDH010000001.1"/>
</dbReference>
<dbReference type="SUPFAM" id="SSF53850">
    <property type="entry name" value="Periplasmic binding protein-like II"/>
    <property type="match status" value="1"/>
</dbReference>
<evidence type="ECO:0000256" key="2">
    <source>
        <dbReference type="SAM" id="SignalP"/>
    </source>
</evidence>
<reference evidence="3" key="2">
    <citation type="journal article" date="2021" name="Syst. Appl. Microbiol.">
        <title>Roseomonas hellenica sp. nov., isolated from roots of wild-growing Alkanna tinctoria.</title>
        <authorList>
            <person name="Rat A."/>
            <person name="Naranjo H.D."/>
            <person name="Lebbe L."/>
            <person name="Cnockaert M."/>
            <person name="Krigas N."/>
            <person name="Grigoriadou K."/>
            <person name="Maloupa E."/>
            <person name="Willems A."/>
        </authorList>
    </citation>
    <scope>NUCLEOTIDE SEQUENCE</scope>
    <source>
        <strain evidence="3">LMG 28251</strain>
    </source>
</reference>
<dbReference type="PIRSF" id="PIRSF017082">
    <property type="entry name" value="YflP"/>
    <property type="match status" value="1"/>
</dbReference>
<dbReference type="Pfam" id="PF03401">
    <property type="entry name" value="TctC"/>
    <property type="match status" value="1"/>
</dbReference>
<reference evidence="3" key="1">
    <citation type="submission" date="2020-01" db="EMBL/GenBank/DDBJ databases">
        <authorList>
            <person name="Rat A."/>
        </authorList>
    </citation>
    <scope>NUCLEOTIDE SEQUENCE</scope>
    <source>
        <strain evidence="3">LMG 28251</strain>
    </source>
</reference>
<dbReference type="InterPro" id="IPR042100">
    <property type="entry name" value="Bug_dom1"/>
</dbReference>
<accession>A0AAF1KHV3</accession>
<name>A0AAF1KHV3_9PROT</name>